<evidence type="ECO:0000259" key="7">
    <source>
        <dbReference type="Pfam" id="PF00082"/>
    </source>
</evidence>
<feature type="active site" description="Charge relay system" evidence="5">
    <location>
        <position position="204"/>
    </location>
</feature>
<protein>
    <submittedName>
        <fullName evidence="8">Subtilisin family serine protease</fullName>
    </submittedName>
</protein>
<evidence type="ECO:0000256" key="6">
    <source>
        <dbReference type="SAM" id="MobiDB-lite"/>
    </source>
</evidence>
<reference evidence="8 9" key="1">
    <citation type="submission" date="2020-08" db="EMBL/GenBank/DDBJ databases">
        <title>Genomic Encyclopedia of Type Strains, Phase IV (KMG-IV): sequencing the most valuable type-strain genomes for metagenomic binning, comparative biology and taxonomic classification.</title>
        <authorList>
            <person name="Goeker M."/>
        </authorList>
    </citation>
    <scope>NUCLEOTIDE SEQUENCE [LARGE SCALE GENOMIC DNA]</scope>
    <source>
        <strain evidence="8 9">DSM 25895</strain>
    </source>
</reference>
<comment type="caution">
    <text evidence="8">The sequence shown here is derived from an EMBL/GenBank/DDBJ whole genome shotgun (WGS) entry which is preliminary data.</text>
</comment>
<feature type="compositionally biased region" description="Low complexity" evidence="6">
    <location>
        <begin position="557"/>
        <end position="568"/>
    </location>
</feature>
<evidence type="ECO:0000313" key="9">
    <source>
        <dbReference type="Proteomes" id="UP000562254"/>
    </source>
</evidence>
<feature type="active site" description="Charge relay system" evidence="5">
    <location>
        <position position="391"/>
    </location>
</feature>
<dbReference type="RefSeq" id="WP_184486357.1">
    <property type="nucleotide sequence ID" value="NZ_JAAEDJ010000002.1"/>
</dbReference>
<keyword evidence="9" id="KW-1185">Reference proteome</keyword>
<dbReference type="PROSITE" id="PS51892">
    <property type="entry name" value="SUBTILASE"/>
    <property type="match status" value="1"/>
</dbReference>
<name>A0A840XV49_9PROT</name>
<gene>
    <name evidence="8" type="ORF">FHS88_003103</name>
</gene>
<sequence length="575" mass="59320">MARTPKRVAADLGDHAPRRLIIECKPAQVAAMAMAPAAAVPRDLAAIVKEAGATLDTGFAPVLLPAVAGQDPMEPGFDTSTRFDVSAAPGDATMLLVADGDAAAAEALAKRPEVVQVFADLPIEPCLICPGSPPLGNAADVANLLCTRVMQERGLNGLGVLLAIVDTGINKNHLASLGITPAMDVGRSWTPAAGMTPFDAPVGHGTMCAFDALIGAPRATLLDIQLLRSGAGAFTAFLSDAVRAFDHLRRIMEAPRRPGETRSLVVNNSWGMFHPSWDFPPGDPRNYSDNPNHPFNRAVAALEAAGADILFAAGNCGSDCPDGRCQGVTNRTIYGANGHPSVLTVAGVDTTKKRVGYSSKGPGRLSVNKPDIAGYTHFAGSGVYAADGGTSAACPVVAGVVAAARTKKPFLPGNPSASPHAMRELIRSTAEDLGAAGFDHDTGYGVVNGCAVADRVVPQIIVPPIDICRRFPDLCRRPVPIDFCRRYPQLCNPVPGPVPGPIPGPIPGPVPAPIPGPIPGPRPLPGLGDAEAGEASLEQILAAMWQMGYEDARRDAAAAPAPQRRAGGCACGGGD</sequence>
<evidence type="ECO:0000256" key="5">
    <source>
        <dbReference type="PROSITE-ProRule" id="PRU01240"/>
    </source>
</evidence>
<keyword evidence="4 5" id="KW-0720">Serine protease</keyword>
<evidence type="ECO:0000256" key="2">
    <source>
        <dbReference type="ARBA" id="ARBA00022670"/>
    </source>
</evidence>
<comment type="similarity">
    <text evidence="1 5">Belongs to the peptidase S8 family.</text>
</comment>
<feature type="active site" description="Charge relay system" evidence="5">
    <location>
        <position position="166"/>
    </location>
</feature>
<dbReference type="PANTHER" id="PTHR43806">
    <property type="entry name" value="PEPTIDASE S8"/>
    <property type="match status" value="1"/>
</dbReference>
<dbReference type="InterPro" id="IPR015500">
    <property type="entry name" value="Peptidase_S8_subtilisin-rel"/>
</dbReference>
<evidence type="ECO:0000256" key="1">
    <source>
        <dbReference type="ARBA" id="ARBA00011073"/>
    </source>
</evidence>
<feature type="domain" description="Peptidase S8/S53" evidence="7">
    <location>
        <begin position="159"/>
        <end position="445"/>
    </location>
</feature>
<dbReference type="InterPro" id="IPR000209">
    <property type="entry name" value="Peptidase_S8/S53_dom"/>
</dbReference>
<dbReference type="InterPro" id="IPR036852">
    <property type="entry name" value="Peptidase_S8/S53_dom_sf"/>
</dbReference>
<dbReference type="Gene3D" id="3.40.50.200">
    <property type="entry name" value="Peptidase S8/S53 domain"/>
    <property type="match status" value="1"/>
</dbReference>
<evidence type="ECO:0000313" key="8">
    <source>
        <dbReference type="EMBL" id="MBB5690960.1"/>
    </source>
</evidence>
<organism evidence="8 9">
    <name type="scientific">Neoroseomonas alkaliterrae</name>
    <dbReference type="NCBI Taxonomy" id="1452450"/>
    <lineage>
        <taxon>Bacteria</taxon>
        <taxon>Pseudomonadati</taxon>
        <taxon>Pseudomonadota</taxon>
        <taxon>Alphaproteobacteria</taxon>
        <taxon>Acetobacterales</taxon>
        <taxon>Acetobacteraceae</taxon>
        <taxon>Neoroseomonas</taxon>
    </lineage>
</organism>
<accession>A0A840XV49</accession>
<dbReference type="PANTHER" id="PTHR43806:SF11">
    <property type="entry name" value="CEREVISIN-RELATED"/>
    <property type="match status" value="1"/>
</dbReference>
<dbReference type="Proteomes" id="UP000562254">
    <property type="component" value="Unassembled WGS sequence"/>
</dbReference>
<dbReference type="InterPro" id="IPR050131">
    <property type="entry name" value="Peptidase_S8_subtilisin-like"/>
</dbReference>
<dbReference type="PROSITE" id="PS00138">
    <property type="entry name" value="SUBTILASE_SER"/>
    <property type="match status" value="1"/>
</dbReference>
<dbReference type="GO" id="GO:0006508">
    <property type="term" value="P:proteolysis"/>
    <property type="evidence" value="ECO:0007669"/>
    <property type="project" value="UniProtKB-KW"/>
</dbReference>
<proteinExistence type="inferred from homology"/>
<feature type="region of interest" description="Disordered" evidence="6">
    <location>
        <begin position="556"/>
        <end position="575"/>
    </location>
</feature>
<dbReference type="Pfam" id="PF00082">
    <property type="entry name" value="Peptidase_S8"/>
    <property type="match status" value="1"/>
</dbReference>
<keyword evidence="3 5" id="KW-0378">Hydrolase</keyword>
<dbReference type="PRINTS" id="PR00723">
    <property type="entry name" value="SUBTILISIN"/>
</dbReference>
<dbReference type="CDD" id="cd00306">
    <property type="entry name" value="Peptidases_S8_S53"/>
    <property type="match status" value="1"/>
</dbReference>
<dbReference type="AlphaFoldDB" id="A0A840XV49"/>
<keyword evidence="2 5" id="KW-0645">Protease</keyword>
<dbReference type="InterPro" id="IPR023828">
    <property type="entry name" value="Peptidase_S8_Ser-AS"/>
</dbReference>
<dbReference type="GO" id="GO:0004252">
    <property type="term" value="F:serine-type endopeptidase activity"/>
    <property type="evidence" value="ECO:0007669"/>
    <property type="project" value="UniProtKB-UniRule"/>
</dbReference>
<dbReference type="SUPFAM" id="SSF52743">
    <property type="entry name" value="Subtilisin-like"/>
    <property type="match status" value="1"/>
</dbReference>
<dbReference type="EMBL" id="JACIJE010000009">
    <property type="protein sequence ID" value="MBB5690960.1"/>
    <property type="molecule type" value="Genomic_DNA"/>
</dbReference>
<evidence type="ECO:0000256" key="3">
    <source>
        <dbReference type="ARBA" id="ARBA00022801"/>
    </source>
</evidence>
<evidence type="ECO:0000256" key="4">
    <source>
        <dbReference type="ARBA" id="ARBA00022825"/>
    </source>
</evidence>